<feature type="repeat" description="ANK" evidence="3">
    <location>
        <begin position="154"/>
        <end position="188"/>
    </location>
</feature>
<evidence type="ECO:0000313" key="4">
    <source>
        <dbReference type="EMBL" id="CEG50283.1"/>
    </source>
</evidence>
<proteinExistence type="predicted"/>
<dbReference type="EMBL" id="CCYD01003101">
    <property type="protein sequence ID" value="CEG50283.1"/>
    <property type="molecule type" value="Genomic_DNA"/>
</dbReference>
<keyword evidence="4" id="KW-0647">Proteasome</keyword>
<feature type="repeat" description="ANK" evidence="3">
    <location>
        <begin position="121"/>
        <end position="153"/>
    </location>
</feature>
<dbReference type="SMART" id="SM00248">
    <property type="entry name" value="ANK"/>
    <property type="match status" value="6"/>
</dbReference>
<dbReference type="RefSeq" id="XP_024586652.1">
    <property type="nucleotide sequence ID" value="XM_024721566.1"/>
</dbReference>
<feature type="repeat" description="ANK" evidence="3">
    <location>
        <begin position="79"/>
        <end position="111"/>
    </location>
</feature>
<feature type="repeat" description="ANK" evidence="3">
    <location>
        <begin position="189"/>
        <end position="221"/>
    </location>
</feature>
<dbReference type="SUPFAM" id="SSF48403">
    <property type="entry name" value="Ankyrin repeat"/>
    <property type="match status" value="1"/>
</dbReference>
<dbReference type="GO" id="GO:0000502">
    <property type="term" value="C:proteasome complex"/>
    <property type="evidence" value="ECO:0007669"/>
    <property type="project" value="UniProtKB-KW"/>
</dbReference>
<organism evidence="4 5">
    <name type="scientific">Plasmopara halstedii</name>
    <name type="common">Downy mildew of sunflower</name>
    <dbReference type="NCBI Taxonomy" id="4781"/>
    <lineage>
        <taxon>Eukaryota</taxon>
        <taxon>Sar</taxon>
        <taxon>Stramenopiles</taxon>
        <taxon>Oomycota</taxon>
        <taxon>Peronosporomycetes</taxon>
        <taxon>Peronosporales</taxon>
        <taxon>Peronosporaceae</taxon>
        <taxon>Plasmopara</taxon>
    </lineage>
</organism>
<dbReference type="InterPro" id="IPR036770">
    <property type="entry name" value="Ankyrin_rpt-contain_sf"/>
</dbReference>
<dbReference type="Proteomes" id="UP000054928">
    <property type="component" value="Unassembled WGS sequence"/>
</dbReference>
<evidence type="ECO:0000313" key="5">
    <source>
        <dbReference type="Proteomes" id="UP000054928"/>
    </source>
</evidence>
<dbReference type="Pfam" id="PF12796">
    <property type="entry name" value="Ank_2"/>
    <property type="match status" value="2"/>
</dbReference>
<dbReference type="Gene3D" id="1.25.40.20">
    <property type="entry name" value="Ankyrin repeat-containing domain"/>
    <property type="match status" value="2"/>
</dbReference>
<dbReference type="PRINTS" id="PR01415">
    <property type="entry name" value="ANKYRIN"/>
</dbReference>
<dbReference type="PROSITE" id="PS50297">
    <property type="entry name" value="ANK_REP_REGION"/>
    <property type="match status" value="5"/>
</dbReference>
<dbReference type="InterPro" id="IPR002110">
    <property type="entry name" value="Ankyrin_rpt"/>
</dbReference>
<keyword evidence="1" id="KW-0677">Repeat</keyword>
<sequence>MSANRVISVQTEELFQACEAGNEQVVADLIQDSRADVNWQCKQSYGATPLVVAISNGHLEVVEMLLKANAELGVLKTPDRNSPLHEAASKGDPKILQLVLNKVFDISSDDASDLINFQNQFGNTPLHNAARTGNPKCVAQLLQAGAEYSIRNTNGSIPLHHACYCEKLNLEVVQLLVEAGSDVDALDEQHQSPLIVAAKKNQLEVMKYLRDKGADATLENSFGENAHHFAKLCDNNSNTFQSK</sequence>
<keyword evidence="2 3" id="KW-0040">ANK repeat</keyword>
<dbReference type="STRING" id="4781.A0A0N7L8M4"/>
<dbReference type="OMA" id="LHHACYC"/>
<evidence type="ECO:0000256" key="3">
    <source>
        <dbReference type="PROSITE-ProRule" id="PRU00023"/>
    </source>
</evidence>
<dbReference type="PROSITE" id="PS50088">
    <property type="entry name" value="ANK_REPEAT"/>
    <property type="match status" value="5"/>
</dbReference>
<dbReference type="AlphaFoldDB" id="A0A0N7L8M4"/>
<dbReference type="GeneID" id="36403059"/>
<evidence type="ECO:0000256" key="1">
    <source>
        <dbReference type="ARBA" id="ARBA00022737"/>
    </source>
</evidence>
<dbReference type="Pfam" id="PF00023">
    <property type="entry name" value="Ank"/>
    <property type="match status" value="1"/>
</dbReference>
<evidence type="ECO:0000256" key="2">
    <source>
        <dbReference type="ARBA" id="ARBA00023043"/>
    </source>
</evidence>
<reference evidence="5" key="1">
    <citation type="submission" date="2014-09" db="EMBL/GenBank/DDBJ databases">
        <authorList>
            <person name="Sharma Rahul"/>
            <person name="Thines Marco"/>
        </authorList>
    </citation>
    <scope>NUCLEOTIDE SEQUENCE [LARGE SCALE GENOMIC DNA]</scope>
</reference>
<dbReference type="PANTHER" id="PTHR24173:SF74">
    <property type="entry name" value="ANKYRIN REPEAT DOMAIN-CONTAINING PROTEIN 16"/>
    <property type="match status" value="1"/>
</dbReference>
<feature type="repeat" description="ANK" evidence="3">
    <location>
        <begin position="45"/>
        <end position="77"/>
    </location>
</feature>
<accession>A0A0N7L8M4</accession>
<protein>
    <submittedName>
        <fullName evidence="4">26S proteasome regulatory complex, subunit PSMD10</fullName>
    </submittedName>
</protein>
<name>A0A0N7L8M4_PLAHL</name>
<keyword evidence="5" id="KW-1185">Reference proteome</keyword>
<dbReference type="OrthoDB" id="93059at2759"/>
<dbReference type="PANTHER" id="PTHR24173">
    <property type="entry name" value="ANKYRIN REPEAT CONTAINING"/>
    <property type="match status" value="1"/>
</dbReference>